<dbReference type="OrthoDB" id="7307079at2"/>
<gene>
    <name evidence="1" type="ORF">DEW08_13755</name>
</gene>
<proteinExistence type="predicted"/>
<dbReference type="RefSeq" id="WP_109327976.1">
    <property type="nucleotide sequence ID" value="NZ_CP029353.1"/>
</dbReference>
<sequence length="74" mass="8147">MRAPTVPDEIREACRIHARLLDAFIDLTQRELAQLTPGFIEESLTESLERLRAARKSYGGLASLVVIHSASNAA</sequence>
<evidence type="ECO:0000313" key="1">
    <source>
        <dbReference type="EMBL" id="AWK87148.1"/>
    </source>
</evidence>
<organism evidence="1 2">
    <name type="scientific">Azospirillum thermophilum</name>
    <dbReference type="NCBI Taxonomy" id="2202148"/>
    <lineage>
        <taxon>Bacteria</taxon>
        <taxon>Pseudomonadati</taxon>
        <taxon>Pseudomonadota</taxon>
        <taxon>Alphaproteobacteria</taxon>
        <taxon>Rhodospirillales</taxon>
        <taxon>Azospirillaceae</taxon>
        <taxon>Azospirillum</taxon>
    </lineage>
</organism>
<dbReference type="KEGG" id="azz:DEW08_13755"/>
<evidence type="ECO:0000313" key="2">
    <source>
        <dbReference type="Proteomes" id="UP000245629"/>
    </source>
</evidence>
<reference evidence="2" key="1">
    <citation type="submission" date="2018-05" db="EMBL/GenBank/DDBJ databases">
        <title>Azospirillum thermophila sp. nov., a novel isolated from hot spring.</title>
        <authorList>
            <person name="Zhao Z."/>
        </authorList>
    </citation>
    <scope>NUCLEOTIDE SEQUENCE [LARGE SCALE GENOMIC DNA]</scope>
    <source>
        <strain evidence="2">CFH 70021</strain>
    </source>
</reference>
<keyword evidence="2" id="KW-1185">Reference proteome</keyword>
<accession>A0A2S2CRN3</accession>
<dbReference type="Proteomes" id="UP000245629">
    <property type="component" value="Chromosome 2"/>
</dbReference>
<dbReference type="EMBL" id="CP029353">
    <property type="protein sequence ID" value="AWK87148.1"/>
    <property type="molecule type" value="Genomic_DNA"/>
</dbReference>
<name>A0A2S2CRN3_9PROT</name>
<protein>
    <submittedName>
        <fullName evidence="1">Uncharacterized protein</fullName>
    </submittedName>
</protein>
<dbReference type="AlphaFoldDB" id="A0A2S2CRN3"/>